<feature type="region of interest" description="Disordered" evidence="1">
    <location>
        <begin position="230"/>
        <end position="263"/>
    </location>
</feature>
<dbReference type="SUPFAM" id="SSF81321">
    <property type="entry name" value="Family A G protein-coupled receptor-like"/>
    <property type="match status" value="1"/>
</dbReference>
<gene>
    <name evidence="3" type="ORF">AMORRO_LOCUS15450</name>
</gene>
<evidence type="ECO:0000313" key="4">
    <source>
        <dbReference type="Proteomes" id="UP000789342"/>
    </source>
</evidence>
<keyword evidence="2" id="KW-0472">Membrane</keyword>
<feature type="transmembrane region" description="Helical" evidence="2">
    <location>
        <begin position="166"/>
        <end position="186"/>
    </location>
</feature>
<dbReference type="Gene3D" id="1.20.1070.10">
    <property type="entry name" value="Rhodopsin 7-helix transmembrane proteins"/>
    <property type="match status" value="1"/>
</dbReference>
<feature type="compositionally biased region" description="Basic residues" evidence="1">
    <location>
        <begin position="327"/>
        <end position="337"/>
    </location>
</feature>
<comment type="caution">
    <text evidence="3">The sequence shown here is derived from an EMBL/GenBank/DDBJ whole genome shotgun (WGS) entry which is preliminary data.</text>
</comment>
<evidence type="ECO:0000256" key="1">
    <source>
        <dbReference type="SAM" id="MobiDB-lite"/>
    </source>
</evidence>
<keyword evidence="2" id="KW-0812">Transmembrane</keyword>
<keyword evidence="2" id="KW-1133">Transmembrane helix</keyword>
<dbReference type="EMBL" id="CAJVPV010036543">
    <property type="protein sequence ID" value="CAG8753379.1"/>
    <property type="molecule type" value="Genomic_DNA"/>
</dbReference>
<accession>A0A9N9NRC1</accession>
<organism evidence="3 4">
    <name type="scientific">Acaulospora morrowiae</name>
    <dbReference type="NCBI Taxonomy" id="94023"/>
    <lineage>
        <taxon>Eukaryota</taxon>
        <taxon>Fungi</taxon>
        <taxon>Fungi incertae sedis</taxon>
        <taxon>Mucoromycota</taxon>
        <taxon>Glomeromycotina</taxon>
        <taxon>Glomeromycetes</taxon>
        <taxon>Diversisporales</taxon>
        <taxon>Acaulosporaceae</taxon>
        <taxon>Acaulospora</taxon>
    </lineage>
</organism>
<sequence>YQTSTDAISWSQPTCGVLGAFNYLFISLNLTLYSAISITTYLRVCREIYIDFGKYDYKLWLMVLLFSGIFQSIVDQKYWCSTKYDSSTLLDAARNNVYRPRESNNHNSRNSNFYGRGLRNFFRCNFNFNIRGIVNIRKFRKSISTNNQRRRRSEISRRRSELEKRALNKVLSYLLVFIIQWLPVQIYALTNVFQVHSAWLYIICVVGIHSGGTGNAITYVMNEGWKPHETPSSRWATMNDSPSAKNVNPPPPSSSCNHQSEHSLSHSTPQFIFHSQDDSGIGAGVVESIQQPQEIHMDPCQQKYDSHQLDLRQPSSPTFQLLGNNPHNRRNSQKYRH</sequence>
<dbReference type="OrthoDB" id="2112032at2759"/>
<dbReference type="Proteomes" id="UP000789342">
    <property type="component" value="Unassembled WGS sequence"/>
</dbReference>
<keyword evidence="4" id="KW-1185">Reference proteome</keyword>
<feature type="transmembrane region" description="Helical" evidence="2">
    <location>
        <begin position="198"/>
        <end position="220"/>
    </location>
</feature>
<dbReference type="AlphaFoldDB" id="A0A9N9NRC1"/>
<proteinExistence type="predicted"/>
<name>A0A9N9NRC1_9GLOM</name>
<evidence type="ECO:0000313" key="3">
    <source>
        <dbReference type="EMBL" id="CAG8753379.1"/>
    </source>
</evidence>
<feature type="compositionally biased region" description="Polar residues" evidence="1">
    <location>
        <begin position="313"/>
        <end position="326"/>
    </location>
</feature>
<feature type="transmembrane region" description="Helical" evidence="2">
    <location>
        <begin position="20"/>
        <end position="42"/>
    </location>
</feature>
<feature type="non-terminal residue" evidence="3">
    <location>
        <position position="1"/>
    </location>
</feature>
<feature type="region of interest" description="Disordered" evidence="1">
    <location>
        <begin position="311"/>
        <end position="337"/>
    </location>
</feature>
<feature type="non-terminal residue" evidence="3">
    <location>
        <position position="337"/>
    </location>
</feature>
<protein>
    <submittedName>
        <fullName evidence="3">3102_t:CDS:1</fullName>
    </submittedName>
</protein>
<evidence type="ECO:0000256" key="2">
    <source>
        <dbReference type="SAM" id="Phobius"/>
    </source>
</evidence>
<reference evidence="3" key="1">
    <citation type="submission" date="2021-06" db="EMBL/GenBank/DDBJ databases">
        <authorList>
            <person name="Kallberg Y."/>
            <person name="Tangrot J."/>
            <person name="Rosling A."/>
        </authorList>
    </citation>
    <scope>NUCLEOTIDE SEQUENCE</scope>
    <source>
        <strain evidence="3">CL551</strain>
    </source>
</reference>